<gene>
    <name evidence="3" type="ORF">SAMN06265338_108142</name>
</gene>
<feature type="compositionally biased region" description="Basic and acidic residues" evidence="1">
    <location>
        <begin position="65"/>
        <end position="83"/>
    </location>
</feature>
<sequence>MRPVALILLSCLATPALAETPPVQAFGAAHPDCLDWTDGCTICTQKRCSTPGIACTPHEPVCEAQADKPEPPKSEPSKPEPPKSEAPVAPPAEKP</sequence>
<evidence type="ECO:0000313" key="3">
    <source>
        <dbReference type="EMBL" id="SNB77486.1"/>
    </source>
</evidence>
<feature type="chain" id="PRO_5012916860" evidence="2">
    <location>
        <begin position="19"/>
        <end position="95"/>
    </location>
</feature>
<reference evidence="4" key="1">
    <citation type="submission" date="2017-06" db="EMBL/GenBank/DDBJ databases">
        <authorList>
            <person name="Varghese N."/>
            <person name="Submissions S."/>
        </authorList>
    </citation>
    <scope>NUCLEOTIDE SEQUENCE [LARGE SCALE GENOMIC DNA]</scope>
    <source>
        <strain evidence="4">DSM 137</strain>
    </source>
</reference>
<evidence type="ECO:0000256" key="2">
    <source>
        <dbReference type="SAM" id="SignalP"/>
    </source>
</evidence>
<proteinExistence type="predicted"/>
<evidence type="ECO:0000256" key="1">
    <source>
        <dbReference type="SAM" id="MobiDB-lite"/>
    </source>
</evidence>
<accession>A0A212RXV9</accession>
<keyword evidence="4" id="KW-1185">Reference proteome</keyword>
<feature type="signal peptide" evidence="2">
    <location>
        <begin position="1"/>
        <end position="18"/>
    </location>
</feature>
<feature type="region of interest" description="Disordered" evidence="1">
    <location>
        <begin position="63"/>
        <end position="95"/>
    </location>
</feature>
<keyword evidence="2" id="KW-0732">Signal</keyword>
<organism evidence="3 4">
    <name type="scientific">Rhodoblastus acidophilus</name>
    <name type="common">Rhodopseudomonas acidophila</name>
    <dbReference type="NCBI Taxonomy" id="1074"/>
    <lineage>
        <taxon>Bacteria</taxon>
        <taxon>Pseudomonadati</taxon>
        <taxon>Pseudomonadota</taxon>
        <taxon>Alphaproteobacteria</taxon>
        <taxon>Hyphomicrobiales</taxon>
        <taxon>Rhodoblastaceae</taxon>
        <taxon>Rhodoblastus</taxon>
    </lineage>
</organism>
<dbReference type="Proteomes" id="UP000198418">
    <property type="component" value="Unassembled WGS sequence"/>
</dbReference>
<name>A0A212RXV9_RHOAC</name>
<dbReference type="AlphaFoldDB" id="A0A212RXV9"/>
<dbReference type="OrthoDB" id="8456152at2"/>
<dbReference type="RefSeq" id="WP_141098460.1">
    <property type="nucleotide sequence ID" value="NZ_FYDG01000008.1"/>
</dbReference>
<evidence type="ECO:0000313" key="4">
    <source>
        <dbReference type="Proteomes" id="UP000198418"/>
    </source>
</evidence>
<protein>
    <submittedName>
        <fullName evidence="3">Uncharacterized protein</fullName>
    </submittedName>
</protein>
<dbReference type="EMBL" id="FYDG01000008">
    <property type="protein sequence ID" value="SNB77486.1"/>
    <property type="molecule type" value="Genomic_DNA"/>
</dbReference>